<evidence type="ECO:0000256" key="6">
    <source>
        <dbReference type="ARBA" id="ARBA00022840"/>
    </source>
</evidence>
<dbReference type="CDD" id="cd03215">
    <property type="entry name" value="ABC_Carb_Monos_II"/>
    <property type="match status" value="1"/>
</dbReference>
<dbReference type="PROSITE" id="PS00211">
    <property type="entry name" value="ABC_TRANSPORTER_1"/>
    <property type="match status" value="1"/>
</dbReference>
<dbReference type="EMBL" id="JAWJZB010000004">
    <property type="protein sequence ID" value="MDV5087997.1"/>
    <property type="molecule type" value="Genomic_DNA"/>
</dbReference>
<dbReference type="CDD" id="cd03216">
    <property type="entry name" value="ABC_Carb_Monos_I"/>
    <property type="match status" value="1"/>
</dbReference>
<dbReference type="SMART" id="SM00382">
    <property type="entry name" value="AAA"/>
    <property type="match status" value="2"/>
</dbReference>
<dbReference type="InterPro" id="IPR003439">
    <property type="entry name" value="ABC_transporter-like_ATP-bd"/>
</dbReference>
<keyword evidence="2" id="KW-1003">Cell membrane</keyword>
<evidence type="ECO:0000256" key="2">
    <source>
        <dbReference type="ARBA" id="ARBA00022475"/>
    </source>
</evidence>
<evidence type="ECO:0000256" key="5">
    <source>
        <dbReference type="ARBA" id="ARBA00022741"/>
    </source>
</evidence>
<keyword evidence="5" id="KW-0547">Nucleotide-binding</keyword>
<reference evidence="10 11" key="1">
    <citation type="submission" date="2023-10" db="EMBL/GenBank/DDBJ databases">
        <title>Veillonella sp. nov., isolated from a pig farm feces dump.</title>
        <authorList>
            <person name="Chang Y.-H."/>
        </authorList>
    </citation>
    <scope>NUCLEOTIDE SEQUENCE [LARGE SCALE GENOMIC DNA]</scope>
    <source>
        <strain evidence="10 11">YH-vei2233</strain>
    </source>
</reference>
<keyword evidence="4" id="KW-0677">Repeat</keyword>
<keyword evidence="6 10" id="KW-0067">ATP-binding</keyword>
<organism evidence="10 11">
    <name type="scientific">Veillonella absiana</name>
    <dbReference type="NCBI Taxonomy" id="3079305"/>
    <lineage>
        <taxon>Bacteria</taxon>
        <taxon>Bacillati</taxon>
        <taxon>Bacillota</taxon>
        <taxon>Negativicutes</taxon>
        <taxon>Veillonellales</taxon>
        <taxon>Veillonellaceae</taxon>
        <taxon>Veillonella</taxon>
    </lineage>
</organism>
<dbReference type="InterPro" id="IPR017871">
    <property type="entry name" value="ABC_transporter-like_CS"/>
</dbReference>
<dbReference type="Proteomes" id="UP001272515">
    <property type="component" value="Unassembled WGS sequence"/>
</dbReference>
<evidence type="ECO:0000313" key="10">
    <source>
        <dbReference type="EMBL" id="MDV5087997.1"/>
    </source>
</evidence>
<evidence type="ECO:0000256" key="1">
    <source>
        <dbReference type="ARBA" id="ARBA00022448"/>
    </source>
</evidence>
<dbReference type="PANTHER" id="PTHR43790">
    <property type="entry name" value="CARBOHYDRATE TRANSPORT ATP-BINDING PROTEIN MG119-RELATED"/>
    <property type="match status" value="1"/>
</dbReference>
<evidence type="ECO:0000256" key="4">
    <source>
        <dbReference type="ARBA" id="ARBA00022737"/>
    </source>
</evidence>
<dbReference type="InterPro" id="IPR027417">
    <property type="entry name" value="P-loop_NTPase"/>
</dbReference>
<comment type="caution">
    <text evidence="10">The sequence shown here is derived from an EMBL/GenBank/DDBJ whole genome shotgun (WGS) entry which is preliminary data.</text>
</comment>
<evidence type="ECO:0000256" key="7">
    <source>
        <dbReference type="ARBA" id="ARBA00022967"/>
    </source>
</evidence>
<feature type="domain" description="ABC transporter" evidence="9">
    <location>
        <begin position="250"/>
        <end position="493"/>
    </location>
</feature>
<dbReference type="InterPro" id="IPR003593">
    <property type="entry name" value="AAA+_ATPase"/>
</dbReference>
<dbReference type="RefSeq" id="WP_295189525.1">
    <property type="nucleotide sequence ID" value="NZ_JAWJZA010000002.1"/>
</dbReference>
<dbReference type="PROSITE" id="PS50893">
    <property type="entry name" value="ABC_TRANSPORTER_2"/>
    <property type="match status" value="2"/>
</dbReference>
<dbReference type="InterPro" id="IPR050107">
    <property type="entry name" value="ABC_carbohydrate_import_ATPase"/>
</dbReference>
<keyword evidence="1" id="KW-0813">Transport</keyword>
<dbReference type="PANTHER" id="PTHR43790:SF3">
    <property type="entry name" value="D-ALLOSE IMPORT ATP-BINDING PROTEIN ALSA-RELATED"/>
    <property type="match status" value="1"/>
</dbReference>
<evidence type="ECO:0000256" key="3">
    <source>
        <dbReference type="ARBA" id="ARBA00022597"/>
    </source>
</evidence>
<keyword evidence="11" id="KW-1185">Reference proteome</keyword>
<accession>A0ABU3Z7W6</accession>
<evidence type="ECO:0000259" key="9">
    <source>
        <dbReference type="PROSITE" id="PS50893"/>
    </source>
</evidence>
<dbReference type="GO" id="GO:0005524">
    <property type="term" value="F:ATP binding"/>
    <property type="evidence" value="ECO:0007669"/>
    <property type="project" value="UniProtKB-KW"/>
</dbReference>
<dbReference type="Pfam" id="PF00005">
    <property type="entry name" value="ABC_tran"/>
    <property type="match status" value="2"/>
</dbReference>
<protein>
    <submittedName>
        <fullName evidence="10">Sugar ABC transporter ATP-binding protein</fullName>
    </submittedName>
</protein>
<feature type="domain" description="ABC transporter" evidence="9">
    <location>
        <begin position="3"/>
        <end position="239"/>
    </location>
</feature>
<dbReference type="SUPFAM" id="SSF52540">
    <property type="entry name" value="P-loop containing nucleoside triphosphate hydrolases"/>
    <property type="match status" value="2"/>
</dbReference>
<dbReference type="Gene3D" id="3.40.50.300">
    <property type="entry name" value="P-loop containing nucleotide triphosphate hydrolases"/>
    <property type="match status" value="2"/>
</dbReference>
<gene>
    <name evidence="10" type="ORF">RVY80_03930</name>
</gene>
<keyword evidence="3" id="KW-0762">Sugar transport</keyword>
<keyword evidence="8" id="KW-0472">Membrane</keyword>
<sequence length="493" mass="53899">MEISMTGIAKAFGTNQVLRDVSITLKAGEVHALMGENGAGKSTLMNILTGIHKADAGTITIDGVETTYPNPREAEKHGVAFIHQELNIWPNLTLLENLYLMRPIKNAFGMHDKKAMLAEATAKCEELNIDLPLTKEAGECSVGQQQMTEILRILMLDAKVVIMDEPTAALTERETDTLFHMMRQLKSRGVAIVYISHRMEEVFTECDTVTVMRDGHTIITKPIGETDVDEVVRHMVGRSIDEFYPERTTTPGEEILTVTDLIPDGFDNPISFNLRKGEILGVAGLMGAGRTEIMRAIFGVDNHNGGTITLNGESLHFKKPEDAIKAGIAFITEDRKGEGLILDFSIGSNITLPALKQLCPTHILKKDKMVDFADDLSRKLGVKTQSVHLPASSLSGGNQQKVVIAKWIGLSPSIIIMDEPTRGIDIGAKRDIYDLMNDLTNEGVSIIMVSSELPEILGMSDRVMVIHENSVAGILDRETATPESIMTLATGGQ</sequence>
<evidence type="ECO:0000313" key="11">
    <source>
        <dbReference type="Proteomes" id="UP001272515"/>
    </source>
</evidence>
<proteinExistence type="predicted"/>
<keyword evidence="7" id="KW-1278">Translocase</keyword>
<evidence type="ECO:0000256" key="8">
    <source>
        <dbReference type="ARBA" id="ARBA00023136"/>
    </source>
</evidence>
<name>A0ABU3Z7W6_9FIRM</name>